<dbReference type="PROSITE" id="PS50084">
    <property type="entry name" value="KH_TYPE_1"/>
    <property type="match status" value="1"/>
</dbReference>
<dbReference type="GO" id="GO:0006355">
    <property type="term" value="P:regulation of DNA-templated transcription"/>
    <property type="evidence" value="ECO:0007669"/>
    <property type="project" value="TreeGrafter"/>
</dbReference>
<organism evidence="3 4">
    <name type="scientific">Paraglomus occultum</name>
    <dbReference type="NCBI Taxonomy" id="144539"/>
    <lineage>
        <taxon>Eukaryota</taxon>
        <taxon>Fungi</taxon>
        <taxon>Fungi incertae sedis</taxon>
        <taxon>Mucoromycota</taxon>
        <taxon>Glomeromycotina</taxon>
        <taxon>Glomeromycetes</taxon>
        <taxon>Paraglomerales</taxon>
        <taxon>Paraglomeraceae</taxon>
        <taxon>Paraglomus</taxon>
    </lineage>
</organism>
<accession>A0A9N9A9H3</accession>
<name>A0A9N9A9H3_9GLOM</name>
<dbReference type="EMBL" id="CAJVPJ010000418">
    <property type="protein sequence ID" value="CAG8522763.1"/>
    <property type="molecule type" value="Genomic_DNA"/>
</dbReference>
<dbReference type="PANTHER" id="PTHR13360">
    <property type="entry name" value="ACTIVATING SIGNAL COINTEGRATOR 1 COMPLEX SUBUNIT 1"/>
    <property type="match status" value="1"/>
</dbReference>
<dbReference type="Pfam" id="PF00013">
    <property type="entry name" value="KH_1"/>
    <property type="match status" value="1"/>
</dbReference>
<dbReference type="GO" id="GO:0003723">
    <property type="term" value="F:RNA binding"/>
    <property type="evidence" value="ECO:0007669"/>
    <property type="project" value="UniProtKB-UniRule"/>
</dbReference>
<protein>
    <submittedName>
        <fullName evidence="3">5509_t:CDS:1</fullName>
    </submittedName>
</protein>
<dbReference type="CDD" id="cd00105">
    <property type="entry name" value="KH-I"/>
    <property type="match status" value="1"/>
</dbReference>
<dbReference type="InterPro" id="IPR004087">
    <property type="entry name" value="KH_dom"/>
</dbReference>
<dbReference type="GO" id="GO:0005634">
    <property type="term" value="C:nucleus"/>
    <property type="evidence" value="ECO:0007669"/>
    <property type="project" value="TreeGrafter"/>
</dbReference>
<dbReference type="PANTHER" id="PTHR13360:SF1">
    <property type="entry name" value="ACTIVATING SIGNAL COINTEGRATOR 1 COMPLEX SUBUNIT 1"/>
    <property type="match status" value="1"/>
</dbReference>
<keyword evidence="1" id="KW-0694">RNA-binding</keyword>
<dbReference type="GO" id="GO:0006307">
    <property type="term" value="P:DNA alkylation repair"/>
    <property type="evidence" value="ECO:0007669"/>
    <property type="project" value="InterPro"/>
</dbReference>
<dbReference type="InterPro" id="IPR009210">
    <property type="entry name" value="ASCC1"/>
</dbReference>
<reference evidence="3" key="1">
    <citation type="submission" date="2021-06" db="EMBL/GenBank/DDBJ databases">
        <authorList>
            <person name="Kallberg Y."/>
            <person name="Tangrot J."/>
            <person name="Rosling A."/>
        </authorList>
    </citation>
    <scope>NUCLEOTIDE SEQUENCE</scope>
    <source>
        <strain evidence="3">IA702</strain>
    </source>
</reference>
<dbReference type="Pfam" id="PF10469">
    <property type="entry name" value="AKAP7_NLS"/>
    <property type="match status" value="1"/>
</dbReference>
<dbReference type="SMART" id="SM00322">
    <property type="entry name" value="KH"/>
    <property type="match status" value="1"/>
</dbReference>
<dbReference type="Gene3D" id="3.90.1140.10">
    <property type="entry name" value="Cyclic phosphodiesterase"/>
    <property type="match status" value="1"/>
</dbReference>
<dbReference type="InterPro" id="IPR036612">
    <property type="entry name" value="KH_dom_type_1_sf"/>
</dbReference>
<dbReference type="OrthoDB" id="277832at2759"/>
<dbReference type="Gene3D" id="3.30.310.210">
    <property type="match status" value="1"/>
</dbReference>
<dbReference type="InterPro" id="IPR019510">
    <property type="entry name" value="AKAP7-like_phosphoesterase"/>
</dbReference>
<dbReference type="InterPro" id="IPR004088">
    <property type="entry name" value="KH_dom_type_1"/>
</dbReference>
<dbReference type="AlphaFoldDB" id="A0A9N9A9H3"/>
<gene>
    <name evidence="3" type="ORF">POCULU_LOCUS3659</name>
</gene>
<dbReference type="Proteomes" id="UP000789572">
    <property type="component" value="Unassembled WGS sequence"/>
</dbReference>
<keyword evidence="4" id="KW-1185">Reference proteome</keyword>
<dbReference type="SUPFAM" id="SSF54791">
    <property type="entry name" value="Eukaryotic type KH-domain (KH-domain type I)"/>
    <property type="match status" value="1"/>
</dbReference>
<comment type="caution">
    <text evidence="3">The sequence shown here is derived from an EMBL/GenBank/DDBJ whole genome shotgun (WGS) entry which is preliminary data.</text>
</comment>
<evidence type="ECO:0000256" key="1">
    <source>
        <dbReference type="PROSITE-ProRule" id="PRU00117"/>
    </source>
</evidence>
<evidence type="ECO:0000259" key="2">
    <source>
        <dbReference type="SMART" id="SM00322"/>
    </source>
</evidence>
<sequence>MDNLKGSNITSSAPPCMQGITLIKVQNRTFRIPTSTLPKDYNCTTTSDNTAVMTEKPSVGISTDVSKSGSSNENKLSEQIKHTMEITNVNSLKGIIIGQNGATVKQLQLETKTKIQVGHNVVIEGSSDAVELAITKIRKLITDSMPRLRPTHFISLPLKDPNVKRKVSTLHTDILALNLPNVDDSLFLRPEKFHFTVGVLNLYTKDDVEGAVKLLKELSPEIYDLVGTRATVAKLVGLEVMESNPLQAHILYAKIEEGETLDSLKKVADKKLLEGRDGHHVLAKMSLVNLSAFSRSSKRQIQKGRVSETR</sequence>
<feature type="domain" description="K Homology" evidence="2">
    <location>
        <begin position="78"/>
        <end position="142"/>
    </location>
</feature>
<proteinExistence type="predicted"/>
<evidence type="ECO:0000313" key="3">
    <source>
        <dbReference type="EMBL" id="CAG8522763.1"/>
    </source>
</evidence>
<evidence type="ECO:0000313" key="4">
    <source>
        <dbReference type="Proteomes" id="UP000789572"/>
    </source>
</evidence>